<keyword evidence="2" id="KW-0560">Oxidoreductase</keyword>
<sequence>MTETPDHFFPRDRLVSLGEKILSGAGLEPGLASLVAEVLVEADMMGHATHGLALVPTYVKALESGAMARSGEPEVLRDVGGCVTWNGGRLPGAFLVRRAVDLGCDRAERLGVCTVAITNSYHMGALAVYVRRAAERGMMAILASSTPSVDGVAPFGGIRGVMTPNPLAAGIPTGGDPILLDISASITTRNKAAQYAAAGKRFPGQWAQDRAGNPTDDPGALLDGGTLLPVGGIDHGHKGYALGLLVEALTQGFSGVGRADHPTGTYTAAFVQVLNPAFFAGAEPFTRNMSYLADACRSTPPRQGVAAVRVPGDQAARLIRQSEVRGVPVSEQIMQALRDCCGALGVVLSAEMA</sequence>
<gene>
    <name evidence="3" type="ORF">D2T29_19270</name>
</gene>
<dbReference type="GO" id="GO:0016491">
    <property type="term" value="F:oxidoreductase activity"/>
    <property type="evidence" value="ECO:0007669"/>
    <property type="project" value="UniProtKB-KW"/>
</dbReference>
<dbReference type="RefSeq" id="WP_128233760.1">
    <property type="nucleotide sequence ID" value="NZ_SAUY01000035.1"/>
</dbReference>
<name>A0A443K2T5_9RHOB</name>
<protein>
    <submittedName>
        <fullName evidence="3">Ldh family oxidoreductase</fullName>
    </submittedName>
</protein>
<comment type="caution">
    <text evidence="3">The sequence shown here is derived from an EMBL/GenBank/DDBJ whole genome shotgun (WGS) entry which is preliminary data.</text>
</comment>
<evidence type="ECO:0000256" key="2">
    <source>
        <dbReference type="ARBA" id="ARBA00023002"/>
    </source>
</evidence>
<dbReference type="Gene3D" id="3.30.1370.60">
    <property type="entry name" value="Hypothetical oxidoreductase yiak, domain 2"/>
    <property type="match status" value="1"/>
</dbReference>
<evidence type="ECO:0000256" key="1">
    <source>
        <dbReference type="ARBA" id="ARBA00006056"/>
    </source>
</evidence>
<dbReference type="Proteomes" id="UP000284451">
    <property type="component" value="Unassembled WGS sequence"/>
</dbReference>
<organism evidence="3 4">
    <name type="scientific">Paenirhodobacter populi</name>
    <dbReference type="NCBI Taxonomy" id="2306993"/>
    <lineage>
        <taxon>Bacteria</taxon>
        <taxon>Pseudomonadati</taxon>
        <taxon>Pseudomonadota</taxon>
        <taxon>Alphaproteobacteria</taxon>
        <taxon>Rhodobacterales</taxon>
        <taxon>Rhodobacter group</taxon>
        <taxon>Paenirhodobacter</taxon>
    </lineage>
</organism>
<dbReference type="PANTHER" id="PTHR11091:SF0">
    <property type="entry name" value="MALATE DEHYDROGENASE"/>
    <property type="match status" value="1"/>
</dbReference>
<reference evidence="3 4" key="1">
    <citation type="submission" date="2019-01" db="EMBL/GenBank/DDBJ databases">
        <title>Sinorhodobacter populi sp. nov. isolated from the symptomatic bark tissue of Populus euramericana canker.</title>
        <authorList>
            <person name="Xu G."/>
        </authorList>
    </citation>
    <scope>NUCLEOTIDE SEQUENCE [LARGE SCALE GENOMIC DNA]</scope>
    <source>
        <strain evidence="3 4">07D10-4-3</strain>
    </source>
</reference>
<dbReference type="AlphaFoldDB" id="A0A443K2T5"/>
<dbReference type="SUPFAM" id="SSF89733">
    <property type="entry name" value="L-sulfolactate dehydrogenase-like"/>
    <property type="match status" value="1"/>
</dbReference>
<dbReference type="PANTHER" id="PTHR11091">
    <property type="entry name" value="OXIDOREDUCTASE-RELATED"/>
    <property type="match status" value="1"/>
</dbReference>
<dbReference type="InterPro" id="IPR003767">
    <property type="entry name" value="Malate/L-lactate_DH-like"/>
</dbReference>
<reference evidence="3 4" key="2">
    <citation type="submission" date="2019-01" db="EMBL/GenBank/DDBJ databases">
        <authorList>
            <person name="Li Y."/>
        </authorList>
    </citation>
    <scope>NUCLEOTIDE SEQUENCE [LARGE SCALE GENOMIC DNA]</scope>
    <source>
        <strain evidence="3 4">07D10-4-3</strain>
    </source>
</reference>
<dbReference type="InterPro" id="IPR043144">
    <property type="entry name" value="Mal/L-sulf/L-lact_DH-like_ah"/>
</dbReference>
<dbReference type="Pfam" id="PF02615">
    <property type="entry name" value="Ldh_2"/>
    <property type="match status" value="1"/>
</dbReference>
<dbReference type="InterPro" id="IPR036111">
    <property type="entry name" value="Mal/L-sulfo/L-lacto_DH-like_sf"/>
</dbReference>
<proteinExistence type="inferred from homology"/>
<dbReference type="Gene3D" id="1.10.1530.10">
    <property type="match status" value="1"/>
</dbReference>
<evidence type="ECO:0000313" key="4">
    <source>
        <dbReference type="Proteomes" id="UP000284451"/>
    </source>
</evidence>
<evidence type="ECO:0000313" key="3">
    <source>
        <dbReference type="EMBL" id="RWR27081.1"/>
    </source>
</evidence>
<accession>A0A443K2T5</accession>
<comment type="similarity">
    <text evidence="1">Belongs to the LDH2/MDH2 oxidoreductase family.</text>
</comment>
<dbReference type="InterPro" id="IPR043143">
    <property type="entry name" value="Mal/L-sulf/L-lact_DH-like_NADP"/>
</dbReference>
<dbReference type="EMBL" id="SAUY01000035">
    <property type="protein sequence ID" value="RWR27081.1"/>
    <property type="molecule type" value="Genomic_DNA"/>
</dbReference>